<comment type="caution">
    <text evidence="2">The sequence shown here is derived from an EMBL/GenBank/DDBJ whole genome shotgun (WGS) entry which is preliminary data.</text>
</comment>
<keyword evidence="1" id="KW-1133">Transmembrane helix</keyword>
<dbReference type="AlphaFoldDB" id="A0AAW3J3T8"/>
<reference evidence="2 3" key="1">
    <citation type="submission" date="2014-06" db="EMBL/GenBank/DDBJ databases">
        <title>Helicobacter pullorum isolates in fresh chicken meat - phenotypic and genotypic features.</title>
        <authorList>
            <person name="Borges V."/>
            <person name="Santos A."/>
            <person name="Correia C.B."/>
            <person name="Saraiva M."/>
            <person name="Menard A."/>
            <person name="Vieira L."/>
            <person name="Sampaio D.A."/>
            <person name="Gomes J.P."/>
            <person name="Oleastro M."/>
        </authorList>
    </citation>
    <scope>NUCLEOTIDE SEQUENCE [LARGE SCALE GENOMIC DNA]</scope>
    <source>
        <strain evidence="2 3">229336/12</strain>
    </source>
</reference>
<evidence type="ECO:0000313" key="3">
    <source>
        <dbReference type="Proteomes" id="UP000037800"/>
    </source>
</evidence>
<protein>
    <submittedName>
        <fullName evidence="2">Uncharacterized protein</fullName>
    </submittedName>
</protein>
<proteinExistence type="predicted"/>
<evidence type="ECO:0000313" key="2">
    <source>
        <dbReference type="EMBL" id="KPH50750.1"/>
    </source>
</evidence>
<keyword evidence="1" id="KW-0472">Membrane</keyword>
<evidence type="ECO:0000256" key="1">
    <source>
        <dbReference type="SAM" id="Phobius"/>
    </source>
</evidence>
<dbReference type="Proteomes" id="UP000037800">
    <property type="component" value="Unassembled WGS sequence"/>
</dbReference>
<dbReference type="EMBL" id="JNUR01000014">
    <property type="protein sequence ID" value="KPH50750.1"/>
    <property type="molecule type" value="Genomic_DNA"/>
</dbReference>
<keyword evidence="1" id="KW-0812">Transmembrane</keyword>
<feature type="transmembrane region" description="Helical" evidence="1">
    <location>
        <begin position="14"/>
        <end position="31"/>
    </location>
</feature>
<accession>A0AAW3J3T8</accession>
<organism evidence="2 3">
    <name type="scientific">Helicobacter pullorum</name>
    <dbReference type="NCBI Taxonomy" id="35818"/>
    <lineage>
        <taxon>Bacteria</taxon>
        <taxon>Pseudomonadati</taxon>
        <taxon>Campylobacterota</taxon>
        <taxon>Epsilonproteobacteria</taxon>
        <taxon>Campylobacterales</taxon>
        <taxon>Helicobacteraceae</taxon>
        <taxon>Helicobacter</taxon>
    </lineage>
</organism>
<gene>
    <name evidence="2" type="ORF">HPU229336_00960</name>
</gene>
<sequence>MEIILMILDYLDKFTIIMAAFAAVFSGIGFYKRRKDNDLIRIIIEDKEMPIRILRKQISRAEVYGILGSLHSGDKYNIAYLKNPEFFKKINKIGRGKLDCLEIPLIKGDVFEYKEALR</sequence>
<dbReference type="RefSeq" id="WP_060662822.1">
    <property type="nucleotide sequence ID" value="NZ_JNUR01000014.1"/>
</dbReference>
<name>A0AAW3J3T8_9HELI</name>